<dbReference type="InterPro" id="IPR039024">
    <property type="entry name" value="RTC4"/>
</dbReference>
<feature type="compositionally biased region" description="Polar residues" evidence="8">
    <location>
        <begin position="76"/>
        <end position="88"/>
    </location>
</feature>
<dbReference type="SMART" id="SM00717">
    <property type="entry name" value="SANT"/>
    <property type="match status" value="1"/>
</dbReference>
<feature type="region of interest" description="Disordered" evidence="8">
    <location>
        <begin position="534"/>
        <end position="596"/>
    </location>
</feature>
<comment type="caution">
    <text evidence="11">The sequence shown here is derived from an EMBL/GenBank/DDBJ whole genome shotgun (WGS) entry which is preliminary data.</text>
</comment>
<keyword evidence="12" id="KW-1185">Reference proteome</keyword>
<feature type="compositionally biased region" description="Pro residues" evidence="8">
    <location>
        <begin position="61"/>
        <end position="72"/>
    </location>
</feature>
<dbReference type="STRING" id="1447883.A0A2B7YEF3"/>
<evidence type="ECO:0000256" key="5">
    <source>
        <dbReference type="ARBA" id="ARBA00015162"/>
    </source>
</evidence>
<organism evidence="11 12">
    <name type="scientific">Polytolypa hystricis (strain UAMH7299)</name>
    <dbReference type="NCBI Taxonomy" id="1447883"/>
    <lineage>
        <taxon>Eukaryota</taxon>
        <taxon>Fungi</taxon>
        <taxon>Dikarya</taxon>
        <taxon>Ascomycota</taxon>
        <taxon>Pezizomycotina</taxon>
        <taxon>Eurotiomycetes</taxon>
        <taxon>Eurotiomycetidae</taxon>
        <taxon>Onygenales</taxon>
        <taxon>Onygenales incertae sedis</taxon>
        <taxon>Polytolypa</taxon>
    </lineage>
</organism>
<dbReference type="Gene3D" id="1.10.10.60">
    <property type="entry name" value="Homeodomain-like"/>
    <property type="match status" value="1"/>
</dbReference>
<dbReference type="PROSITE" id="PS50090">
    <property type="entry name" value="MYB_LIKE"/>
    <property type="match status" value="1"/>
</dbReference>
<dbReference type="InterPro" id="IPR009057">
    <property type="entry name" value="Homeodomain-like_sf"/>
</dbReference>
<evidence type="ECO:0000259" key="9">
    <source>
        <dbReference type="PROSITE" id="PS50090"/>
    </source>
</evidence>
<sequence length="788" mass="86700">MDSSWSVCTLSDFASKVARTTNPPALTSPLPVFPHDRFSPTFSQLPPPQTCNAPSITPQPFSHPLPRRPPSPGYASATSPSVQPSVQPNGGGDHYPSGAGRDFDPYFDKAAITTCADATESNSLARISPSYDSTELVLSRRASDRRHQSKDTLHGNEDGVLEEADSNPSSTATILTSSVPLCTNASPQHGLATDNLQSSSSEPGRDPCLTQPVERPIMIEPDDSTVDGSSLCDDFSPRPCPSSSCATSISGSPAAEDGGGKAASTIGGRDTSHPPKRNRPSKTGGMQTMIAVQVPPFTRRPDSETGSPRREIDNQLRDYDRRTSNRREAFPNRKRKRDDDTSIAVLSSSSEDSDGSDDDYRTSSEEESCPEKPSKTRKVSPQPHRTTSLRSPPQQRRSPICGADHGRVPGSECPSSAEWTGGRIPLLSPEQAQRLQCLMIEFTRKITAGCSTTTSSCARRPTAVSGVGSVAEDDRAVDHDRKERRRARWTTDEDDRLTALMREGLPWSEIEERFPHRSPGSLLQRWYTRKSRERPVTCSPAIGKRKRGKKESLPLPVSNVLSPLGSPHHSPHERLQGDDDVAEPQAKSSRPPRPSTSITVCPICKCTVDVQALGASQSVDPTRMRFREQREFCKGHRKETARREWSQRHYPFIAWDSLDHRLVQYHARLRCVLDPGYSSQYKRALDKTVRKHGRASLSKGVLHRAGYYGPRGDGLLLEHVVRHFARDIDSLKGIDILVSTYGAVVYAQEVLVPELLVMLVRDDMGVDAKAARRILKESDEIGDLLNCE</sequence>
<dbReference type="Pfam" id="PF14474">
    <property type="entry name" value="RTC4"/>
    <property type="match status" value="1"/>
</dbReference>
<reference evidence="11 12" key="1">
    <citation type="submission" date="2017-10" db="EMBL/GenBank/DDBJ databases">
        <title>Comparative genomics in systemic dimorphic fungi from Ajellomycetaceae.</title>
        <authorList>
            <person name="Munoz J.F."/>
            <person name="Mcewen J.G."/>
            <person name="Clay O.K."/>
            <person name="Cuomo C.A."/>
        </authorList>
    </citation>
    <scope>NUCLEOTIDE SEQUENCE [LARGE SCALE GENOMIC DNA]</scope>
    <source>
        <strain evidence="11 12">UAMH7299</strain>
    </source>
</reference>
<evidence type="ECO:0000256" key="6">
    <source>
        <dbReference type="ARBA" id="ARBA00022490"/>
    </source>
</evidence>
<feature type="compositionally biased region" description="Polar residues" evidence="8">
    <location>
        <begin position="241"/>
        <end position="251"/>
    </location>
</feature>
<dbReference type="InterPro" id="IPR017930">
    <property type="entry name" value="Myb_dom"/>
</dbReference>
<feature type="compositionally biased region" description="Basic and acidic residues" evidence="8">
    <location>
        <begin position="299"/>
        <end position="331"/>
    </location>
</feature>
<evidence type="ECO:0000256" key="8">
    <source>
        <dbReference type="SAM" id="MobiDB-lite"/>
    </source>
</evidence>
<feature type="region of interest" description="Disordered" evidence="8">
    <location>
        <begin position="130"/>
        <end position="172"/>
    </location>
</feature>
<evidence type="ECO:0000256" key="7">
    <source>
        <dbReference type="ARBA" id="ARBA00023242"/>
    </source>
</evidence>
<dbReference type="Proteomes" id="UP000224634">
    <property type="component" value="Unassembled WGS sequence"/>
</dbReference>
<dbReference type="CDD" id="cd00167">
    <property type="entry name" value="SANT"/>
    <property type="match status" value="1"/>
</dbReference>
<dbReference type="PANTHER" id="PTHR41391">
    <property type="entry name" value="RESTRICTION OF TELOMERE CAPPING PROTEIN 4"/>
    <property type="match status" value="1"/>
</dbReference>
<evidence type="ECO:0000259" key="10">
    <source>
        <dbReference type="PROSITE" id="PS51294"/>
    </source>
</evidence>
<dbReference type="InterPro" id="IPR001005">
    <property type="entry name" value="SANT/Myb"/>
</dbReference>
<gene>
    <name evidence="11" type="ORF">AJ80_04041</name>
</gene>
<comment type="similarity">
    <text evidence="4">Belongs to the RTC4 family.</text>
</comment>
<evidence type="ECO:0000256" key="3">
    <source>
        <dbReference type="ARBA" id="ARBA00004496"/>
    </source>
</evidence>
<dbReference type="SMART" id="SM01312">
    <property type="entry name" value="RTC4"/>
    <property type="match status" value="1"/>
</dbReference>
<evidence type="ECO:0000313" key="12">
    <source>
        <dbReference type="Proteomes" id="UP000224634"/>
    </source>
</evidence>
<dbReference type="EMBL" id="PDNA01000049">
    <property type="protein sequence ID" value="PGH19288.1"/>
    <property type="molecule type" value="Genomic_DNA"/>
</dbReference>
<keyword evidence="6" id="KW-0963">Cytoplasm</keyword>
<accession>A0A2B7YEF3</accession>
<keyword evidence="7" id="KW-0539">Nucleus</keyword>
<dbReference type="GO" id="GO:0005737">
    <property type="term" value="C:cytoplasm"/>
    <property type="evidence" value="ECO:0007669"/>
    <property type="project" value="UniProtKB-SubCell"/>
</dbReference>
<comment type="subcellular location">
    <subcellularLocation>
        <location evidence="3">Cytoplasm</location>
    </subcellularLocation>
    <subcellularLocation>
        <location evidence="2">Nucleus</location>
    </subcellularLocation>
</comment>
<evidence type="ECO:0000256" key="4">
    <source>
        <dbReference type="ARBA" id="ARBA00009461"/>
    </source>
</evidence>
<dbReference type="PROSITE" id="PS51294">
    <property type="entry name" value="HTH_MYB"/>
    <property type="match status" value="1"/>
</dbReference>
<proteinExistence type="inferred from homology"/>
<evidence type="ECO:0000313" key="11">
    <source>
        <dbReference type="EMBL" id="PGH19288.1"/>
    </source>
</evidence>
<feature type="compositionally biased region" description="Basic and acidic residues" evidence="8">
    <location>
        <begin position="358"/>
        <end position="374"/>
    </location>
</feature>
<dbReference type="PANTHER" id="PTHR41391:SF1">
    <property type="entry name" value="RESTRICTION OF TELOMERE CAPPING PROTEIN 4"/>
    <property type="match status" value="1"/>
</dbReference>
<evidence type="ECO:0000256" key="1">
    <source>
        <dbReference type="ARBA" id="ARBA00002738"/>
    </source>
</evidence>
<feature type="compositionally biased region" description="Polar residues" evidence="8">
    <location>
        <begin position="383"/>
        <end position="397"/>
    </location>
</feature>
<feature type="region of interest" description="Disordered" evidence="8">
    <location>
        <begin position="19"/>
        <end position="102"/>
    </location>
</feature>
<dbReference type="OrthoDB" id="4188791at2759"/>
<feature type="compositionally biased region" description="Polar residues" evidence="8">
    <location>
        <begin position="40"/>
        <end position="60"/>
    </location>
</feature>
<feature type="domain" description="Myb-like" evidence="9">
    <location>
        <begin position="481"/>
        <end position="530"/>
    </location>
</feature>
<protein>
    <recommendedName>
        <fullName evidence="5">Restriction of telomere capping protein 4</fullName>
    </recommendedName>
</protein>
<evidence type="ECO:0000256" key="2">
    <source>
        <dbReference type="ARBA" id="ARBA00004123"/>
    </source>
</evidence>
<name>A0A2B7YEF3_POLH7</name>
<dbReference type="GO" id="GO:0005634">
    <property type="term" value="C:nucleus"/>
    <property type="evidence" value="ECO:0007669"/>
    <property type="project" value="UniProtKB-SubCell"/>
</dbReference>
<dbReference type="AlphaFoldDB" id="A0A2B7YEF3"/>
<dbReference type="InterPro" id="IPR028094">
    <property type="entry name" value="RTC4_C"/>
</dbReference>
<comment type="function">
    <text evidence="1">May be involved in a process influencing telomere capping.</text>
</comment>
<feature type="domain" description="HTH myb-type" evidence="10">
    <location>
        <begin position="481"/>
        <end position="534"/>
    </location>
</feature>
<feature type="compositionally biased region" description="Basic and acidic residues" evidence="8">
    <location>
        <begin position="141"/>
        <end position="157"/>
    </location>
</feature>
<feature type="compositionally biased region" description="Low complexity" evidence="8">
    <location>
        <begin position="553"/>
        <end position="567"/>
    </location>
</feature>
<feature type="region of interest" description="Disordered" evidence="8">
    <location>
        <begin position="185"/>
        <end position="424"/>
    </location>
</feature>
<dbReference type="SUPFAM" id="SSF46689">
    <property type="entry name" value="Homeodomain-like"/>
    <property type="match status" value="1"/>
</dbReference>